<dbReference type="EMBL" id="UINC01105194">
    <property type="protein sequence ID" value="SVC68955.1"/>
    <property type="molecule type" value="Genomic_DNA"/>
</dbReference>
<reference evidence="2" key="1">
    <citation type="submission" date="2018-05" db="EMBL/GenBank/DDBJ databases">
        <authorList>
            <person name="Lanie J.A."/>
            <person name="Ng W.-L."/>
            <person name="Kazmierczak K.M."/>
            <person name="Andrzejewski T.M."/>
            <person name="Davidsen T.M."/>
            <person name="Wayne K.J."/>
            <person name="Tettelin H."/>
            <person name="Glass J.I."/>
            <person name="Rusch D."/>
            <person name="Podicherti R."/>
            <person name="Tsui H.-C.T."/>
            <person name="Winkler M.E."/>
        </authorList>
    </citation>
    <scope>NUCLEOTIDE SEQUENCE</scope>
</reference>
<name>A0A382P8L3_9ZZZZ</name>
<dbReference type="Pfam" id="PF00308">
    <property type="entry name" value="Bac_DnaA"/>
    <property type="match status" value="1"/>
</dbReference>
<evidence type="ECO:0000259" key="1">
    <source>
        <dbReference type="Pfam" id="PF00308"/>
    </source>
</evidence>
<feature type="non-terminal residue" evidence="2">
    <location>
        <position position="227"/>
    </location>
</feature>
<dbReference type="GO" id="GO:0006270">
    <property type="term" value="P:DNA replication initiation"/>
    <property type="evidence" value="ECO:0007669"/>
    <property type="project" value="TreeGrafter"/>
</dbReference>
<dbReference type="PANTHER" id="PTHR30050">
    <property type="entry name" value="CHROMOSOMAL REPLICATION INITIATOR PROTEIN DNAA"/>
    <property type="match status" value="1"/>
</dbReference>
<dbReference type="GO" id="GO:0003688">
    <property type="term" value="F:DNA replication origin binding"/>
    <property type="evidence" value="ECO:0007669"/>
    <property type="project" value="TreeGrafter"/>
</dbReference>
<gene>
    <name evidence="2" type="ORF">METZ01_LOCUS321809</name>
</gene>
<accession>A0A382P8L3</accession>
<dbReference type="AlphaFoldDB" id="A0A382P8L3"/>
<sequence length="227" mass="25383">MNDKPGQQLLLNFPSHPEYDFSNFVVSEGSRIAFETAKEFCSENPVPYQALYLFGQKNLGKTHLLLSIGNRAAEKGLRAVCIQGHDFVDKIGGDPSPEAQQTLEQLLNVDFFLMDNVESLSQSPKAQEKLYHIYNQMMEKGGKLAFTAGPPPEKNSAMESYLTSRFQWGMVAEIKPIDDSTTAKIILKLAKDINLTIPESIIHFLLSRIARDFISIQNAVSSINRES</sequence>
<dbReference type="Gene3D" id="1.10.8.60">
    <property type="match status" value="1"/>
</dbReference>
<dbReference type="Gene3D" id="3.40.50.300">
    <property type="entry name" value="P-loop containing nucleotide triphosphate hydrolases"/>
    <property type="match status" value="1"/>
</dbReference>
<dbReference type="PRINTS" id="PR00051">
    <property type="entry name" value="DNAA"/>
</dbReference>
<protein>
    <recommendedName>
        <fullName evidence="1">Chromosomal replication initiator protein DnaA ATPAse domain-containing protein</fullName>
    </recommendedName>
</protein>
<dbReference type="InterPro" id="IPR020591">
    <property type="entry name" value="Chromosome_initiator_DnaA-like"/>
</dbReference>
<feature type="domain" description="Chromosomal replication initiator protein DnaA ATPAse" evidence="1">
    <location>
        <begin position="17"/>
        <end position="172"/>
    </location>
</feature>
<dbReference type="InterPro" id="IPR013317">
    <property type="entry name" value="DnaA_dom"/>
</dbReference>
<dbReference type="SUPFAM" id="SSF52540">
    <property type="entry name" value="P-loop containing nucleoside triphosphate hydrolases"/>
    <property type="match status" value="1"/>
</dbReference>
<proteinExistence type="predicted"/>
<evidence type="ECO:0000313" key="2">
    <source>
        <dbReference type="EMBL" id="SVC68955.1"/>
    </source>
</evidence>
<dbReference type="PANTHER" id="PTHR30050:SF2">
    <property type="entry name" value="CHROMOSOMAL REPLICATION INITIATOR PROTEIN DNAA"/>
    <property type="match status" value="1"/>
</dbReference>
<dbReference type="GO" id="GO:0005886">
    <property type="term" value="C:plasma membrane"/>
    <property type="evidence" value="ECO:0007669"/>
    <property type="project" value="TreeGrafter"/>
</dbReference>
<dbReference type="InterPro" id="IPR027417">
    <property type="entry name" value="P-loop_NTPase"/>
</dbReference>
<organism evidence="2">
    <name type="scientific">marine metagenome</name>
    <dbReference type="NCBI Taxonomy" id="408172"/>
    <lineage>
        <taxon>unclassified sequences</taxon>
        <taxon>metagenomes</taxon>
        <taxon>ecological metagenomes</taxon>
    </lineage>
</organism>